<evidence type="ECO:0000313" key="1">
    <source>
        <dbReference type="EMBL" id="GBP16362.1"/>
    </source>
</evidence>
<protein>
    <submittedName>
        <fullName evidence="1">Uncharacterized protein</fullName>
    </submittedName>
</protein>
<comment type="caution">
    <text evidence="1">The sequence shown here is derived from an EMBL/GenBank/DDBJ whole genome shotgun (WGS) entry which is preliminary data.</text>
</comment>
<evidence type="ECO:0000313" key="2">
    <source>
        <dbReference type="Proteomes" id="UP000299102"/>
    </source>
</evidence>
<keyword evidence="2" id="KW-1185">Reference proteome</keyword>
<dbReference type="Proteomes" id="UP000299102">
    <property type="component" value="Unassembled WGS sequence"/>
</dbReference>
<gene>
    <name evidence="1" type="ORF">EVAR_9951_1</name>
</gene>
<organism evidence="1 2">
    <name type="scientific">Eumeta variegata</name>
    <name type="common">Bagworm moth</name>
    <name type="synonym">Eumeta japonica</name>
    <dbReference type="NCBI Taxonomy" id="151549"/>
    <lineage>
        <taxon>Eukaryota</taxon>
        <taxon>Metazoa</taxon>
        <taxon>Ecdysozoa</taxon>
        <taxon>Arthropoda</taxon>
        <taxon>Hexapoda</taxon>
        <taxon>Insecta</taxon>
        <taxon>Pterygota</taxon>
        <taxon>Neoptera</taxon>
        <taxon>Endopterygota</taxon>
        <taxon>Lepidoptera</taxon>
        <taxon>Glossata</taxon>
        <taxon>Ditrysia</taxon>
        <taxon>Tineoidea</taxon>
        <taxon>Psychidae</taxon>
        <taxon>Oiketicinae</taxon>
        <taxon>Eumeta</taxon>
    </lineage>
</organism>
<dbReference type="EMBL" id="BGZK01000079">
    <property type="protein sequence ID" value="GBP16362.1"/>
    <property type="molecule type" value="Genomic_DNA"/>
</dbReference>
<sequence length="84" mass="9321">MDIRSVGYDGYIFRVKKSNVSAGVCGVALSRCQRCRYSKIPERTDITYFHTEEPYVPSSGSCALSTCALVELALRHPGSARCER</sequence>
<name>A0A4C1TQU5_EUMVA</name>
<dbReference type="AlphaFoldDB" id="A0A4C1TQU5"/>
<accession>A0A4C1TQU5</accession>
<reference evidence="1 2" key="1">
    <citation type="journal article" date="2019" name="Commun. Biol.">
        <title>The bagworm genome reveals a unique fibroin gene that provides high tensile strength.</title>
        <authorList>
            <person name="Kono N."/>
            <person name="Nakamura H."/>
            <person name="Ohtoshi R."/>
            <person name="Tomita M."/>
            <person name="Numata K."/>
            <person name="Arakawa K."/>
        </authorList>
    </citation>
    <scope>NUCLEOTIDE SEQUENCE [LARGE SCALE GENOMIC DNA]</scope>
</reference>
<proteinExistence type="predicted"/>